<name>A3U304_PSEBH</name>
<dbReference type="EMBL" id="AAMO01000013">
    <property type="protein sequence ID" value="EAQ01534.1"/>
    <property type="molecule type" value="Genomic_DNA"/>
</dbReference>
<feature type="domain" description="DUF6894" evidence="1">
    <location>
        <begin position="2"/>
        <end position="68"/>
    </location>
</feature>
<dbReference type="RefSeq" id="WP_009804483.1">
    <property type="nucleotide sequence ID" value="NZ_CH724131.1"/>
</dbReference>
<gene>
    <name evidence="2" type="ORF">OB2597_01557</name>
</gene>
<dbReference type="OrthoDB" id="7871884at2"/>
<comment type="caution">
    <text evidence="2">The sequence shown here is derived from an EMBL/GenBank/DDBJ whole genome shotgun (WGS) entry which is preliminary data.</text>
</comment>
<dbReference type="HOGENOM" id="CLU_163135_4_0_5"/>
<dbReference type="Proteomes" id="UP000004318">
    <property type="component" value="Unassembled WGS sequence"/>
</dbReference>
<sequence length="76" mass="8398">MRFYFDVTNGEHSRDDIGTELADRDEARAEALAVLAPIAGDVFPDEKACSVSVTVRDSDRRPIFQASLALVEGWID</sequence>
<evidence type="ECO:0000313" key="2">
    <source>
        <dbReference type="EMBL" id="EAQ01534.1"/>
    </source>
</evidence>
<reference evidence="2 3" key="1">
    <citation type="journal article" date="2010" name="J. Bacteriol.">
        <title>Genome sequences of Oceanicola granulosus HTCC2516(T) and Oceanicola batsensis HTCC2597(TDelta).</title>
        <authorList>
            <person name="Thrash J.C."/>
            <person name="Cho J.C."/>
            <person name="Vergin K.L."/>
            <person name="Giovannoni S.J."/>
        </authorList>
    </citation>
    <scope>NUCLEOTIDE SEQUENCE [LARGE SCALE GENOMIC DNA]</scope>
    <source>
        <strain evidence="3">ATCC BAA-863 / DSM 15984 / KCTC 12145 / HTCC2597</strain>
    </source>
</reference>
<proteinExistence type="predicted"/>
<protein>
    <recommendedName>
        <fullName evidence="1">DUF6894 domain-containing protein</fullName>
    </recommendedName>
</protein>
<keyword evidence="3" id="KW-1185">Reference proteome</keyword>
<evidence type="ECO:0000313" key="3">
    <source>
        <dbReference type="Proteomes" id="UP000004318"/>
    </source>
</evidence>
<organism evidence="2 3">
    <name type="scientific">Pseudooceanicola batsensis (strain ATCC BAA-863 / DSM 15984 / KCTC 12145 / HTCC2597)</name>
    <name type="common">Oceanicola batsensis</name>
    <dbReference type="NCBI Taxonomy" id="252305"/>
    <lineage>
        <taxon>Bacteria</taxon>
        <taxon>Pseudomonadati</taxon>
        <taxon>Pseudomonadota</taxon>
        <taxon>Alphaproteobacteria</taxon>
        <taxon>Rhodobacterales</taxon>
        <taxon>Paracoccaceae</taxon>
        <taxon>Pseudooceanicola</taxon>
    </lineage>
</organism>
<dbReference type="STRING" id="252305.OB2597_01557"/>
<accession>A3U304</accession>
<dbReference type="AlphaFoldDB" id="A3U304"/>
<evidence type="ECO:0000259" key="1">
    <source>
        <dbReference type="Pfam" id="PF21834"/>
    </source>
</evidence>
<dbReference type="InterPro" id="IPR054189">
    <property type="entry name" value="DUF6894"/>
</dbReference>
<dbReference type="Pfam" id="PF21834">
    <property type="entry name" value="DUF6894"/>
    <property type="match status" value="1"/>
</dbReference>